<organism evidence="8 9">
    <name type="scientific">Anopheles minimus</name>
    <dbReference type="NCBI Taxonomy" id="112268"/>
    <lineage>
        <taxon>Eukaryota</taxon>
        <taxon>Metazoa</taxon>
        <taxon>Ecdysozoa</taxon>
        <taxon>Arthropoda</taxon>
        <taxon>Hexapoda</taxon>
        <taxon>Insecta</taxon>
        <taxon>Pterygota</taxon>
        <taxon>Neoptera</taxon>
        <taxon>Endopterygota</taxon>
        <taxon>Diptera</taxon>
        <taxon>Nematocera</taxon>
        <taxon>Culicoidea</taxon>
        <taxon>Culicidae</taxon>
        <taxon>Anophelinae</taxon>
        <taxon>Anopheles</taxon>
    </lineage>
</organism>
<dbReference type="GO" id="GO:0007283">
    <property type="term" value="P:spermatogenesis"/>
    <property type="evidence" value="ECO:0007669"/>
    <property type="project" value="UniProtKB-KW"/>
</dbReference>
<keyword evidence="4" id="KW-0221">Differentiation</keyword>
<evidence type="ECO:0000256" key="2">
    <source>
        <dbReference type="ARBA" id="ARBA00022490"/>
    </source>
</evidence>
<evidence type="ECO:0000313" key="9">
    <source>
        <dbReference type="Proteomes" id="UP000075920"/>
    </source>
</evidence>
<name>A0A182W7I2_9DIPT</name>
<reference evidence="8" key="2">
    <citation type="submission" date="2020-05" db="UniProtKB">
        <authorList>
            <consortium name="EnsemblMetazoa"/>
        </authorList>
    </citation>
    <scope>IDENTIFICATION</scope>
    <source>
        <strain evidence="8">MINIMUS1</strain>
    </source>
</reference>
<evidence type="ECO:0000256" key="1">
    <source>
        <dbReference type="ARBA" id="ARBA00004496"/>
    </source>
</evidence>
<dbReference type="InterPro" id="IPR002999">
    <property type="entry name" value="Tudor"/>
</dbReference>
<sequence length="983" mass="112779">MDELKTLIRALAISNAANGITVAQLNKDFKNLEGYAIPYSKFGFQSLDGMLRTMTDAVRVSGYGLTAVVQPLVNEKTKHVREMVKKSKSDRKKHSLYQRYPQSDYSNNFYNNNYSSHFDDNIDNGDDNEIVYTSAFHTDKTNNNTPKQHSSNRLGNGELYKVEQPKATSSAYKSVQKTPVTSILSEKTPDKTTTPLTEYYKKPTNHIPDMANAKPPIFKTDKLTVPVEAMTIKEKVVEEALSKHVKQDASIQVVVTAVLNPRHLFVHLLEHTDRLLELAPHVHSFYSAKATEYEWLVPETMVQVGLYCAAKYYDRWYRAQVMGPLNYQRVLLLYIDYGYLRYVPLKEIRFLTRELASIPRQAIRVALKYLKPTNGTWSQECSVQLANLVHRKVFEMHVVDVDVKENMLDVVLTGSSNSSVHSFVHHRDNSNCICDSAKIVSRSTTKEWLHFGLMANSQQKSFRAVNIFERNAPCTATHMMSSYHNLEQLKPIIRSMVMSHRNKTVCVQELQRDFRDIEGLPIPYKQLGFADIFELLHAIPDIVQVSTINGIPVITHVSSPATEHVEQLIQRSTYRRRGGRKAYARYSPNACNVRNNLIQRFEQSCNRPNTEKKAITMEIQNDCFKPNDEQIRSLPKQPTAKESFGETCEHVNGSVMSWKPYCDMWDSVNMIDLPSGVMGLTHTMANVDITQYFAEKAETIVRVLYVLNPNRMWLRSAMQDKTVKQLQVDMEAWFHKLQNTDWCLEANKVQHGMYCAIQNDNIWYRARIVGPLIGIHVKLFYIDTGLIELADYKRIKYLPFVFSTIPAQAIRASLACLIPKNNAWTREESDDLSASITDGGKALNAYTLNLNRKLRVLDIVLMDANKMILNEQFAVLTDARWTGMYYLSQDPEKYRNKRQSFNEKHPSFFCIEQGHFPTIGELRSFVSRYFDYEELYTRLPHFDQNGIVEKISQATNEKMVKLYGIVSASDQESVGHAVEEPEA</sequence>
<dbReference type="Gene3D" id="2.40.50.90">
    <property type="match status" value="2"/>
</dbReference>
<dbReference type="PANTHER" id="PTHR22948:SF76">
    <property type="entry name" value="FI20010P1-RELATED"/>
    <property type="match status" value="1"/>
</dbReference>
<dbReference type="SMART" id="SM00333">
    <property type="entry name" value="TUDOR"/>
    <property type="match status" value="2"/>
</dbReference>
<feature type="compositionally biased region" description="Polar residues" evidence="5">
    <location>
        <begin position="141"/>
        <end position="154"/>
    </location>
</feature>
<dbReference type="Pfam" id="PF12872">
    <property type="entry name" value="OST-HTH"/>
    <property type="match status" value="2"/>
</dbReference>
<dbReference type="InterPro" id="IPR050621">
    <property type="entry name" value="Tudor_domain_containing"/>
</dbReference>
<reference evidence="9" key="1">
    <citation type="submission" date="2013-03" db="EMBL/GenBank/DDBJ databases">
        <title>The Genome Sequence of Anopheles minimus MINIMUS1.</title>
        <authorList>
            <consortium name="The Broad Institute Genomics Platform"/>
            <person name="Neafsey D.E."/>
            <person name="Walton C."/>
            <person name="Walker B."/>
            <person name="Young S.K."/>
            <person name="Zeng Q."/>
            <person name="Gargeya S."/>
            <person name="Fitzgerald M."/>
            <person name="Haas B."/>
            <person name="Abouelleil A."/>
            <person name="Allen A.W."/>
            <person name="Alvarado L."/>
            <person name="Arachchi H.M."/>
            <person name="Berlin A.M."/>
            <person name="Chapman S.B."/>
            <person name="Gainer-Dewar J."/>
            <person name="Goldberg J."/>
            <person name="Griggs A."/>
            <person name="Gujja S."/>
            <person name="Hansen M."/>
            <person name="Howarth C."/>
            <person name="Imamovic A."/>
            <person name="Ireland A."/>
            <person name="Larimer J."/>
            <person name="McCowan C."/>
            <person name="Murphy C."/>
            <person name="Pearson M."/>
            <person name="Poon T.W."/>
            <person name="Priest M."/>
            <person name="Roberts A."/>
            <person name="Saif S."/>
            <person name="Shea T."/>
            <person name="Sisk P."/>
            <person name="Sykes S."/>
            <person name="Wortman J."/>
            <person name="Nusbaum C."/>
            <person name="Birren B."/>
        </authorList>
    </citation>
    <scope>NUCLEOTIDE SEQUENCE [LARGE SCALE GENOMIC DNA]</scope>
    <source>
        <strain evidence="9">MINIMUS1</strain>
    </source>
</reference>
<accession>A0A182W7I2</accession>
<evidence type="ECO:0000259" key="7">
    <source>
        <dbReference type="PROSITE" id="PS51644"/>
    </source>
</evidence>
<evidence type="ECO:0000256" key="4">
    <source>
        <dbReference type="ARBA" id="ARBA00022871"/>
    </source>
</evidence>
<dbReference type="CDD" id="cd09972">
    <property type="entry name" value="LOTUS_TDRD_OSKAR"/>
    <property type="match status" value="2"/>
</dbReference>
<dbReference type="Pfam" id="PF00567">
    <property type="entry name" value="TUDOR"/>
    <property type="match status" value="2"/>
</dbReference>
<proteinExistence type="predicted"/>
<evidence type="ECO:0000256" key="5">
    <source>
        <dbReference type="SAM" id="MobiDB-lite"/>
    </source>
</evidence>
<protein>
    <recommendedName>
        <fullName evidence="10">HTH OST-type domain-containing protein</fullName>
    </recommendedName>
</protein>
<feature type="region of interest" description="Disordered" evidence="5">
    <location>
        <begin position="136"/>
        <end position="156"/>
    </location>
</feature>
<comment type="subcellular location">
    <subcellularLocation>
        <location evidence="1">Cytoplasm</location>
    </subcellularLocation>
</comment>
<dbReference type="STRING" id="112268.A0A182W7I2"/>
<dbReference type="InterPro" id="IPR035437">
    <property type="entry name" value="SNase_OB-fold_sf"/>
</dbReference>
<evidence type="ECO:0008006" key="10">
    <source>
        <dbReference type="Google" id="ProtNLM"/>
    </source>
</evidence>
<dbReference type="GO" id="GO:0030154">
    <property type="term" value="P:cell differentiation"/>
    <property type="evidence" value="ECO:0007669"/>
    <property type="project" value="UniProtKB-ARBA"/>
</dbReference>
<dbReference type="PROSITE" id="PS50304">
    <property type="entry name" value="TUDOR"/>
    <property type="match status" value="2"/>
</dbReference>
<keyword evidence="3" id="KW-0677">Repeat</keyword>
<dbReference type="SUPFAM" id="SSF63748">
    <property type="entry name" value="Tudor/PWWP/MBT"/>
    <property type="match status" value="2"/>
</dbReference>
<evidence type="ECO:0000259" key="6">
    <source>
        <dbReference type="PROSITE" id="PS50304"/>
    </source>
</evidence>
<dbReference type="PROSITE" id="PS51644">
    <property type="entry name" value="HTH_OST"/>
    <property type="match status" value="2"/>
</dbReference>
<dbReference type="AlphaFoldDB" id="A0A182W7I2"/>
<keyword evidence="4" id="KW-0744">Spermatogenesis</keyword>
<feature type="domain" description="Tudor" evidence="6">
    <location>
        <begin position="301"/>
        <end position="358"/>
    </location>
</feature>
<dbReference type="GO" id="GO:0005737">
    <property type="term" value="C:cytoplasm"/>
    <property type="evidence" value="ECO:0007669"/>
    <property type="project" value="UniProtKB-SubCell"/>
</dbReference>
<evidence type="ECO:0000313" key="8">
    <source>
        <dbReference type="EnsemblMetazoa" id="AMIN006304-PA"/>
    </source>
</evidence>
<dbReference type="EnsemblMetazoa" id="AMIN006304-RA">
    <property type="protein sequence ID" value="AMIN006304-PA"/>
    <property type="gene ID" value="AMIN006304"/>
</dbReference>
<feature type="domain" description="Tudor" evidence="6">
    <location>
        <begin position="748"/>
        <end position="805"/>
    </location>
</feature>
<evidence type="ECO:0000256" key="3">
    <source>
        <dbReference type="ARBA" id="ARBA00022737"/>
    </source>
</evidence>
<dbReference type="Proteomes" id="UP000075920">
    <property type="component" value="Unassembled WGS sequence"/>
</dbReference>
<dbReference type="InterPro" id="IPR041966">
    <property type="entry name" value="LOTUS-like"/>
</dbReference>
<keyword evidence="2" id="KW-0963">Cytoplasm</keyword>
<feature type="domain" description="HTH OST-type" evidence="7">
    <location>
        <begin position="485"/>
        <end position="561"/>
    </location>
</feature>
<dbReference type="InterPro" id="IPR025605">
    <property type="entry name" value="OST-HTH/LOTUS_dom"/>
</dbReference>
<keyword evidence="9" id="KW-1185">Reference proteome</keyword>
<dbReference type="PANTHER" id="PTHR22948">
    <property type="entry name" value="TUDOR DOMAIN CONTAINING PROTEIN"/>
    <property type="match status" value="1"/>
</dbReference>
<feature type="domain" description="HTH OST-type" evidence="7">
    <location>
        <begin position="1"/>
        <end position="75"/>
    </location>
</feature>
<dbReference type="Gene3D" id="2.30.30.140">
    <property type="match status" value="2"/>
</dbReference>
<dbReference type="VEuPathDB" id="VectorBase:AMIN006304"/>
<dbReference type="Gene3D" id="3.30.420.610">
    <property type="entry name" value="LOTUS domain-like"/>
    <property type="match status" value="2"/>
</dbReference>